<dbReference type="EMBL" id="CP137640">
    <property type="protein sequence ID" value="WVX80898.1"/>
    <property type="molecule type" value="Genomic_DNA"/>
</dbReference>
<organism evidence="2 3">
    <name type="scientific">Niallia oryzisoli</name>
    <dbReference type="NCBI Taxonomy" id="1737571"/>
    <lineage>
        <taxon>Bacteria</taxon>
        <taxon>Bacillati</taxon>
        <taxon>Bacillota</taxon>
        <taxon>Bacilli</taxon>
        <taxon>Bacillales</taxon>
        <taxon>Bacillaceae</taxon>
        <taxon>Niallia</taxon>
    </lineage>
</organism>
<sequence length="301" mass="35602">MIKKLLVNMKEQIDLLYFFGKDKMISILTQKPYVLSSEETIDKIINDKCSVSRYGDGEFHLLIQSKDLKFQKRSDELSRRLKEILVSNDDDLIVCIPKVFSKSDLSMRTNESKKFWKDHVANYRLLWYKHLDRNKTYYNSTFTRNYIAIEDKTNLKNYFDNVKKIWENRDLLIIEGKFSRLGLGNNLFDNANSIQRILAPSENAFEKYDLILQKAKKHDKEKLVLIALGPTATILSYDLHISGYQTIDIGHLDVEFEWFLKKTNVRTKIENKYVIEANNRVQDDKPFFDTEYEKQIIDQII</sequence>
<dbReference type="InterPro" id="IPR014869">
    <property type="entry name" value="GT-D"/>
</dbReference>
<name>A0ABZ2CGH7_9BACI</name>
<gene>
    <name evidence="2" type="ORF">R4Z09_27390</name>
</gene>
<evidence type="ECO:0000313" key="2">
    <source>
        <dbReference type="EMBL" id="WVX80898.1"/>
    </source>
</evidence>
<evidence type="ECO:0000313" key="3">
    <source>
        <dbReference type="Proteomes" id="UP001357223"/>
    </source>
</evidence>
<evidence type="ECO:0000259" key="1">
    <source>
        <dbReference type="Pfam" id="PF08759"/>
    </source>
</evidence>
<protein>
    <submittedName>
        <fullName evidence="2">SP_1767 family glycosyltransferase</fullName>
    </submittedName>
</protein>
<dbReference type="Pfam" id="PF08759">
    <property type="entry name" value="GT-D"/>
    <property type="match status" value="1"/>
</dbReference>
<feature type="domain" description="Glycosyltransferase GT-D fold" evidence="1">
    <location>
        <begin position="51"/>
        <end position="276"/>
    </location>
</feature>
<accession>A0ABZ2CGH7</accession>
<keyword evidence="3" id="KW-1185">Reference proteome</keyword>
<reference evidence="2 3" key="1">
    <citation type="submission" date="2023-10" db="EMBL/GenBank/DDBJ databases">
        <title>Niallia locisalis sp.nov. isolated from a salt pond sample.</title>
        <authorList>
            <person name="Li X.-J."/>
            <person name="Dong L."/>
        </authorList>
    </citation>
    <scope>NUCLEOTIDE SEQUENCE [LARGE SCALE GENOMIC DNA]</scope>
    <source>
        <strain evidence="2 3">DSM 29761</strain>
    </source>
</reference>
<dbReference type="NCBIfam" id="TIGR03728">
    <property type="entry name" value="glyco_access_1"/>
    <property type="match status" value="1"/>
</dbReference>
<proteinExistence type="predicted"/>
<dbReference type="Proteomes" id="UP001357223">
    <property type="component" value="Chromosome"/>
</dbReference>
<dbReference type="RefSeq" id="WP_338449828.1">
    <property type="nucleotide sequence ID" value="NZ_CP137640.1"/>
</dbReference>